<organism evidence="1 2">
    <name type="scientific">Pseudarthrobacter siccitolerans</name>
    <dbReference type="NCBI Taxonomy" id="861266"/>
    <lineage>
        <taxon>Bacteria</taxon>
        <taxon>Bacillati</taxon>
        <taxon>Actinomycetota</taxon>
        <taxon>Actinomycetes</taxon>
        <taxon>Micrococcales</taxon>
        <taxon>Micrococcaceae</taxon>
        <taxon>Pseudarthrobacter</taxon>
    </lineage>
</organism>
<proteinExistence type="predicted"/>
<evidence type="ECO:0000313" key="2">
    <source>
        <dbReference type="Proteomes" id="UP000035722"/>
    </source>
</evidence>
<gene>
    <name evidence="1" type="ORF">ARTSIC4J27_464</name>
</gene>
<sequence length="39" mass="4402">MLPRAVVDHAEAVPVRISEHDEEVRVVRTVLPMVNIRPA</sequence>
<name>A0A024GXS1_9MICC</name>
<evidence type="ECO:0000313" key="1">
    <source>
        <dbReference type="EMBL" id="CCQ44538.1"/>
    </source>
</evidence>
<protein>
    <submittedName>
        <fullName evidence="1">Uncharacterized protein</fullName>
    </submittedName>
</protein>
<dbReference type="STRING" id="861266.ARTSIC4J27_464"/>
<accession>A0A024GXS1</accession>
<dbReference type="Proteomes" id="UP000035722">
    <property type="component" value="Unassembled WGS sequence"/>
</dbReference>
<reference evidence="2" key="1">
    <citation type="journal article" date="2014" name="Genome Announc.">
        <title>Genome Sequence of Arthrobacter siccitolerans 4J27, a Xeroprotectant-Producing Desiccation-Tolerant Microorganism.</title>
        <authorList>
            <person name="Manzanera M."/>
            <person name="Santa-Cruz-Calvo L."/>
            <person name="Vilchez J.I."/>
            <person name="Garcia-Fontana C."/>
            <person name="Silva-Castro G.A."/>
            <person name="Calvo C."/>
            <person name="Gonzalez-Lopez J."/>
        </authorList>
    </citation>
    <scope>NUCLEOTIDE SEQUENCE [LARGE SCALE GENOMIC DNA]</scope>
    <source>
        <strain evidence="2">4J27</strain>
    </source>
</reference>
<dbReference type="AlphaFoldDB" id="A0A024GXS1"/>
<comment type="caution">
    <text evidence="1">The sequence shown here is derived from an EMBL/GenBank/DDBJ whole genome shotgun (WGS) entry which is preliminary data.</text>
</comment>
<dbReference type="EMBL" id="CAQI01000027">
    <property type="protein sequence ID" value="CCQ44538.1"/>
    <property type="molecule type" value="Genomic_DNA"/>
</dbReference>
<keyword evidence="2" id="KW-1185">Reference proteome</keyword>